<gene>
    <name evidence="1" type="ORF">V6N11_082943</name>
</gene>
<evidence type="ECO:0000313" key="2">
    <source>
        <dbReference type="Proteomes" id="UP001396334"/>
    </source>
</evidence>
<protein>
    <submittedName>
        <fullName evidence="1">Uncharacterized protein</fullName>
    </submittedName>
</protein>
<keyword evidence="2" id="KW-1185">Reference proteome</keyword>
<dbReference type="EMBL" id="JBBPBN010000036">
    <property type="protein sequence ID" value="KAK9001152.1"/>
    <property type="molecule type" value="Genomic_DNA"/>
</dbReference>
<sequence>MQDRILTVKEKKKRDRALKTYMKIAKKAEFEDSSFHVPTNSDIARNQILTKSVKAKLEHMISESEKNVEAMYIEPREALALGKSLGMEIVDNEEDVVEEMEDG</sequence>
<evidence type="ECO:0000313" key="1">
    <source>
        <dbReference type="EMBL" id="KAK9001152.1"/>
    </source>
</evidence>
<accession>A0ABR2QKF3</accession>
<name>A0ABR2QKF3_9ROSI</name>
<comment type="caution">
    <text evidence="1">The sequence shown here is derived from an EMBL/GenBank/DDBJ whole genome shotgun (WGS) entry which is preliminary data.</text>
</comment>
<reference evidence="1 2" key="1">
    <citation type="journal article" date="2024" name="G3 (Bethesda)">
        <title>Genome assembly of Hibiscus sabdariffa L. provides insights into metabolisms of medicinal natural products.</title>
        <authorList>
            <person name="Kim T."/>
        </authorList>
    </citation>
    <scope>NUCLEOTIDE SEQUENCE [LARGE SCALE GENOMIC DNA]</scope>
    <source>
        <strain evidence="1">TK-2024</strain>
        <tissue evidence="1">Old leaves</tissue>
    </source>
</reference>
<proteinExistence type="predicted"/>
<organism evidence="1 2">
    <name type="scientific">Hibiscus sabdariffa</name>
    <name type="common">roselle</name>
    <dbReference type="NCBI Taxonomy" id="183260"/>
    <lineage>
        <taxon>Eukaryota</taxon>
        <taxon>Viridiplantae</taxon>
        <taxon>Streptophyta</taxon>
        <taxon>Embryophyta</taxon>
        <taxon>Tracheophyta</taxon>
        <taxon>Spermatophyta</taxon>
        <taxon>Magnoliopsida</taxon>
        <taxon>eudicotyledons</taxon>
        <taxon>Gunneridae</taxon>
        <taxon>Pentapetalae</taxon>
        <taxon>rosids</taxon>
        <taxon>malvids</taxon>
        <taxon>Malvales</taxon>
        <taxon>Malvaceae</taxon>
        <taxon>Malvoideae</taxon>
        <taxon>Hibiscus</taxon>
    </lineage>
</organism>
<dbReference type="Proteomes" id="UP001396334">
    <property type="component" value="Unassembled WGS sequence"/>
</dbReference>